<reference evidence="1" key="1">
    <citation type="journal article" date="2021" name="Genome Biol. Evol.">
        <title>The assembled and annotated genome of the fairy-ring fungus Marasmius oreades.</title>
        <authorList>
            <person name="Hiltunen M."/>
            <person name="Ament-Velasquez S.L."/>
            <person name="Johannesson H."/>
        </authorList>
    </citation>
    <scope>NUCLEOTIDE SEQUENCE</scope>
    <source>
        <strain evidence="1">03SP1</strain>
    </source>
</reference>
<dbReference type="AlphaFoldDB" id="A0A9P7RMY3"/>
<evidence type="ECO:0000313" key="1">
    <source>
        <dbReference type="EMBL" id="KAG7086427.1"/>
    </source>
</evidence>
<gene>
    <name evidence="1" type="ORF">E1B28_002381</name>
</gene>
<keyword evidence="2" id="KW-1185">Reference proteome</keyword>
<organism evidence="1 2">
    <name type="scientific">Marasmius oreades</name>
    <name type="common">fairy-ring Marasmius</name>
    <dbReference type="NCBI Taxonomy" id="181124"/>
    <lineage>
        <taxon>Eukaryota</taxon>
        <taxon>Fungi</taxon>
        <taxon>Dikarya</taxon>
        <taxon>Basidiomycota</taxon>
        <taxon>Agaricomycotina</taxon>
        <taxon>Agaricomycetes</taxon>
        <taxon>Agaricomycetidae</taxon>
        <taxon>Agaricales</taxon>
        <taxon>Marasmiineae</taxon>
        <taxon>Marasmiaceae</taxon>
        <taxon>Marasmius</taxon>
    </lineage>
</organism>
<protein>
    <submittedName>
        <fullName evidence="1">Uncharacterized protein</fullName>
    </submittedName>
</protein>
<dbReference type="Proteomes" id="UP001049176">
    <property type="component" value="Chromosome 10"/>
</dbReference>
<dbReference type="GeneID" id="66071457"/>
<dbReference type="KEGG" id="more:E1B28_002381"/>
<name>A0A9P7RMY3_9AGAR</name>
<comment type="caution">
    <text evidence="1">The sequence shown here is derived from an EMBL/GenBank/DDBJ whole genome shotgun (WGS) entry which is preliminary data.</text>
</comment>
<dbReference type="EMBL" id="CM032190">
    <property type="protein sequence ID" value="KAG7086427.1"/>
    <property type="molecule type" value="Genomic_DNA"/>
</dbReference>
<accession>A0A9P7RMY3</accession>
<proteinExistence type="predicted"/>
<dbReference type="RefSeq" id="XP_043002898.1">
    <property type="nucleotide sequence ID" value="XM_043159298.1"/>
</dbReference>
<evidence type="ECO:0000313" key="2">
    <source>
        <dbReference type="Proteomes" id="UP001049176"/>
    </source>
</evidence>
<sequence length="127" mass="14241">MGNHGGWAGLNCEKATKALSQRCKHPRAYVPNSERGKHVPKSVWTTPLYRSRVGVLEVLKGSFAIASFICYRSTEPVLEPYTFRSIRLYISSKFGALHESDYNTPVIHSLGKTDAMTHEYSFSNACE</sequence>